<organism evidence="21 22">
    <name type="scientific">Iamia majanohamensis</name>
    <dbReference type="NCBI Taxonomy" id="467976"/>
    <lineage>
        <taxon>Bacteria</taxon>
        <taxon>Bacillati</taxon>
        <taxon>Actinomycetota</taxon>
        <taxon>Acidimicrobiia</taxon>
        <taxon>Acidimicrobiales</taxon>
        <taxon>Iamiaceae</taxon>
        <taxon>Iamia</taxon>
    </lineage>
</organism>
<keyword evidence="4 17" id="KW-0813">Transport</keyword>
<dbReference type="EC" id="7.1.1.9" evidence="18"/>
<evidence type="ECO:0000256" key="14">
    <source>
        <dbReference type="ARBA" id="ARBA00023136"/>
    </source>
</evidence>
<keyword evidence="11 18" id="KW-1133">Transmembrane helix</keyword>
<feature type="compositionally biased region" description="Basic and acidic residues" evidence="19">
    <location>
        <begin position="543"/>
        <end position="560"/>
    </location>
</feature>
<evidence type="ECO:0000256" key="8">
    <source>
        <dbReference type="ARBA" id="ARBA00022723"/>
    </source>
</evidence>
<dbReference type="Gene3D" id="1.20.210.10">
    <property type="entry name" value="Cytochrome c oxidase-like, subunit I domain"/>
    <property type="match status" value="1"/>
</dbReference>
<dbReference type="PANTHER" id="PTHR10422">
    <property type="entry name" value="CYTOCHROME C OXIDASE SUBUNIT 1"/>
    <property type="match status" value="1"/>
</dbReference>
<dbReference type="GO" id="GO:0022904">
    <property type="term" value="P:respiratory electron transport chain"/>
    <property type="evidence" value="ECO:0007669"/>
    <property type="project" value="TreeGrafter"/>
</dbReference>
<evidence type="ECO:0000256" key="6">
    <source>
        <dbReference type="ARBA" id="ARBA00022660"/>
    </source>
</evidence>
<keyword evidence="9" id="KW-1278">Translocase</keyword>
<feature type="transmembrane region" description="Helical" evidence="18">
    <location>
        <begin position="432"/>
        <end position="454"/>
    </location>
</feature>
<evidence type="ECO:0000256" key="19">
    <source>
        <dbReference type="SAM" id="MobiDB-lite"/>
    </source>
</evidence>
<dbReference type="EMBL" id="CP116942">
    <property type="protein sequence ID" value="WCO67406.1"/>
    <property type="molecule type" value="Genomic_DNA"/>
</dbReference>
<dbReference type="PANTHER" id="PTHR10422:SF18">
    <property type="entry name" value="CYTOCHROME C OXIDASE SUBUNIT 1"/>
    <property type="match status" value="1"/>
</dbReference>
<evidence type="ECO:0000256" key="16">
    <source>
        <dbReference type="ARBA" id="ARBA00047816"/>
    </source>
</evidence>
<feature type="transmembrane region" description="Helical" evidence="18">
    <location>
        <begin position="294"/>
        <end position="315"/>
    </location>
</feature>
<evidence type="ECO:0000256" key="4">
    <source>
        <dbReference type="ARBA" id="ARBA00022448"/>
    </source>
</evidence>
<evidence type="ECO:0000259" key="20">
    <source>
        <dbReference type="PROSITE" id="PS50855"/>
    </source>
</evidence>
<dbReference type="NCBIfam" id="TIGR02891">
    <property type="entry name" value="CtaD_CoxA"/>
    <property type="match status" value="1"/>
</dbReference>
<evidence type="ECO:0000256" key="10">
    <source>
        <dbReference type="ARBA" id="ARBA00022982"/>
    </source>
</evidence>
<feature type="transmembrane region" description="Helical" evidence="18">
    <location>
        <begin position="269"/>
        <end position="287"/>
    </location>
</feature>
<evidence type="ECO:0000256" key="12">
    <source>
        <dbReference type="ARBA" id="ARBA00023004"/>
    </source>
</evidence>
<dbReference type="InterPro" id="IPR000883">
    <property type="entry name" value="Cyt_C_Oxase_1"/>
</dbReference>
<evidence type="ECO:0000256" key="18">
    <source>
        <dbReference type="RuleBase" id="RU363061"/>
    </source>
</evidence>
<evidence type="ECO:0000256" key="5">
    <source>
        <dbReference type="ARBA" id="ARBA00022617"/>
    </source>
</evidence>
<evidence type="ECO:0000313" key="21">
    <source>
        <dbReference type="EMBL" id="WCO67406.1"/>
    </source>
</evidence>
<evidence type="ECO:0000256" key="15">
    <source>
        <dbReference type="ARBA" id="ARBA00025218"/>
    </source>
</evidence>
<keyword evidence="7 17" id="KW-0812">Transmembrane</keyword>
<dbReference type="InterPro" id="IPR036927">
    <property type="entry name" value="Cyt_c_oxase-like_su1_sf"/>
</dbReference>
<feature type="domain" description="Cytochrome oxidase subunit I profile" evidence="20">
    <location>
        <begin position="26"/>
        <end position="537"/>
    </location>
</feature>
<feature type="transmembrane region" description="Helical" evidence="18">
    <location>
        <begin position="360"/>
        <end position="382"/>
    </location>
</feature>
<dbReference type="PROSITE" id="PS00077">
    <property type="entry name" value="COX1_CUB"/>
    <property type="match status" value="1"/>
</dbReference>
<proteinExistence type="inferred from homology"/>
<dbReference type="GO" id="GO:0009060">
    <property type="term" value="P:aerobic respiration"/>
    <property type="evidence" value="ECO:0007669"/>
    <property type="project" value="InterPro"/>
</dbReference>
<dbReference type="InterPro" id="IPR023615">
    <property type="entry name" value="Cyt_c_Oxase_su1_BS"/>
</dbReference>
<comment type="similarity">
    <text evidence="3 17">Belongs to the heme-copper respiratory oxidase family.</text>
</comment>
<feature type="transmembrane region" description="Helical" evidence="18">
    <location>
        <begin position="402"/>
        <end position="420"/>
    </location>
</feature>
<evidence type="ECO:0000256" key="7">
    <source>
        <dbReference type="ARBA" id="ARBA00022692"/>
    </source>
</evidence>
<feature type="transmembrane region" description="Helical" evidence="18">
    <location>
        <begin position="171"/>
        <end position="197"/>
    </location>
</feature>
<dbReference type="SUPFAM" id="SSF81442">
    <property type="entry name" value="Cytochrome c oxidase subunit I-like"/>
    <property type="match status" value="1"/>
</dbReference>
<dbReference type="GO" id="GO:0020037">
    <property type="term" value="F:heme binding"/>
    <property type="evidence" value="ECO:0007669"/>
    <property type="project" value="InterPro"/>
</dbReference>
<protein>
    <recommendedName>
        <fullName evidence="18">Cytochrome c oxidase subunit 1</fullName>
        <ecNumber evidence="18">7.1.1.9</ecNumber>
    </recommendedName>
</protein>
<comment type="function">
    <text evidence="15 18">Cytochrome c oxidase is the component of the respiratory chain that catalyzes the reduction of oxygen to water. Subunits 1-3 form the functional core of the enzyme complex. CO I is the catalytic subunit of the enzyme. Electrons originating in cytochrome c are transferred via the copper A center of subunit 2 and heme A of subunit 1 to the bimetallic center formed by heme A3 and copper B.</text>
</comment>
<keyword evidence="12 18" id="KW-0408">Iron</keyword>
<dbReference type="RefSeq" id="WP_272736928.1">
    <property type="nucleotide sequence ID" value="NZ_CP116942.1"/>
</dbReference>
<evidence type="ECO:0000313" key="22">
    <source>
        <dbReference type="Proteomes" id="UP001216390"/>
    </source>
</evidence>
<keyword evidence="10 17" id="KW-0249">Electron transport</keyword>
<accession>A0AAE9YGL0</accession>
<dbReference type="KEGG" id="ima:PO878_01570"/>
<feature type="region of interest" description="Disordered" evidence="19">
    <location>
        <begin position="540"/>
        <end position="560"/>
    </location>
</feature>
<keyword evidence="8 18" id="KW-0479">Metal-binding</keyword>
<dbReference type="InterPro" id="IPR014241">
    <property type="entry name" value="Cyt_c_oxidase_su1_bac"/>
</dbReference>
<feature type="transmembrane region" description="Helical" evidence="18">
    <location>
        <begin position="122"/>
        <end position="142"/>
    </location>
</feature>
<keyword evidence="22" id="KW-1185">Reference proteome</keyword>
<keyword evidence="5 17" id="KW-0349">Heme</keyword>
<feature type="transmembrane region" description="Helical" evidence="18">
    <location>
        <begin position="209"/>
        <end position="237"/>
    </location>
</feature>
<name>A0AAE9YGL0_9ACTN</name>
<dbReference type="GO" id="GO:0005886">
    <property type="term" value="C:plasma membrane"/>
    <property type="evidence" value="ECO:0007669"/>
    <property type="project" value="UniProtKB-SubCell"/>
</dbReference>
<dbReference type="GO" id="GO:0015990">
    <property type="term" value="P:electron transport coupled proton transport"/>
    <property type="evidence" value="ECO:0007669"/>
    <property type="project" value="InterPro"/>
</dbReference>
<dbReference type="InterPro" id="IPR023616">
    <property type="entry name" value="Cyt_c_oxase-like_su1_dom"/>
</dbReference>
<comment type="pathway">
    <text evidence="2 18">Energy metabolism; oxidative phosphorylation.</text>
</comment>
<evidence type="ECO:0000256" key="11">
    <source>
        <dbReference type="ARBA" id="ARBA00022989"/>
    </source>
</evidence>
<gene>
    <name evidence="21" type="primary">ctaD</name>
    <name evidence="21" type="ORF">PO878_01570</name>
</gene>
<keyword evidence="18" id="KW-1003">Cell membrane</keyword>
<evidence type="ECO:0000256" key="1">
    <source>
        <dbReference type="ARBA" id="ARBA00004141"/>
    </source>
</evidence>
<feature type="transmembrane region" description="Helical" evidence="18">
    <location>
        <begin position="90"/>
        <end position="110"/>
    </location>
</feature>
<dbReference type="GO" id="GO:0004129">
    <property type="term" value="F:cytochrome-c oxidase activity"/>
    <property type="evidence" value="ECO:0007669"/>
    <property type="project" value="UniProtKB-EC"/>
</dbReference>
<dbReference type="PROSITE" id="PS50855">
    <property type="entry name" value="COX1"/>
    <property type="match status" value="1"/>
</dbReference>
<evidence type="ECO:0000256" key="13">
    <source>
        <dbReference type="ARBA" id="ARBA00023008"/>
    </source>
</evidence>
<feature type="region of interest" description="Disordered" evidence="19">
    <location>
        <begin position="1"/>
        <end position="22"/>
    </location>
</feature>
<feature type="transmembrane region" description="Helical" evidence="18">
    <location>
        <begin position="474"/>
        <end position="495"/>
    </location>
</feature>
<comment type="subcellular location">
    <subcellularLocation>
        <location evidence="18">Cell membrane</location>
        <topology evidence="18">Multi-pass membrane protein</topology>
    </subcellularLocation>
    <subcellularLocation>
        <location evidence="1">Membrane</location>
        <topology evidence="1">Multi-pass membrane protein</topology>
    </subcellularLocation>
</comment>
<dbReference type="Proteomes" id="UP001216390">
    <property type="component" value="Chromosome"/>
</dbReference>
<keyword evidence="13 18" id="KW-0186">Copper</keyword>
<dbReference type="PRINTS" id="PR01165">
    <property type="entry name" value="CYCOXIDASEI"/>
</dbReference>
<keyword evidence="14 18" id="KW-0472">Membrane</keyword>
<sequence length="560" mass="61278">MTATVDAPETLPADDEEERPPSSVRARGLLGWLTSTDHKVIGIGYVITALGFFALGGALAEVVRAELYSPGTQFIEPGTYNQVFTMHGSVMIYLFIVPMAFGFANYLVPLQIGAKEMAFPRLNALGYWLFLFGGLTMVSGFLTADGPAAFGWTATAPLSEAIRNPAIGNDLWLLAIIMAGTGTIMAAVNVVATTLAMRAPGMSMFRMPIFTWNMLVTSVLVLIAFPILTSASIMMLADRLLDGQIFNFEGGGQPILWQHLFWFFGHPEVYIAVLPFFGIVTEIYPVFSRRPVFGYRGIVFATLTIASLSVGVWAHHMFTTGAVEVSYFSALSLLIAVPTGVKFFNWIGTMWGGQLTFPTPMLWAVGFLFLFLFGGLTGVLLALPALDFAVHDSYFVVGHMHYVMFGGSAFAMFAGIYYWFPKVTGRMMGEGLGKLHFALTFIGFNTTFLVQHVLGAEGMPRRVADYLPEDGFTTLNRISTIGAIILALSVIPFAWNVIHSARKGAIAGSDPWGGHTLEWATTSPPPPWNFDELPPIRSNRPLWDVRHPPDEARVPEEAHS</sequence>
<keyword evidence="6 17" id="KW-0679">Respiratory chain</keyword>
<evidence type="ECO:0000256" key="3">
    <source>
        <dbReference type="ARBA" id="ARBA00009578"/>
    </source>
</evidence>
<dbReference type="Pfam" id="PF00115">
    <property type="entry name" value="COX1"/>
    <property type="match status" value="1"/>
</dbReference>
<reference evidence="21" key="1">
    <citation type="submission" date="2023-01" db="EMBL/GenBank/DDBJ databases">
        <title>The diversity of Class Acidimicrobiia in South China Sea sediment environments and the proposal of Iamia marina sp. nov., a novel species of the genus Iamia.</title>
        <authorList>
            <person name="He Y."/>
            <person name="Tian X."/>
        </authorList>
    </citation>
    <scope>NUCLEOTIDE SEQUENCE</scope>
    <source>
        <strain evidence="21">DSM 19957</strain>
    </source>
</reference>
<evidence type="ECO:0000256" key="2">
    <source>
        <dbReference type="ARBA" id="ARBA00004673"/>
    </source>
</evidence>
<dbReference type="AlphaFoldDB" id="A0AAE9YGL0"/>
<evidence type="ECO:0000256" key="17">
    <source>
        <dbReference type="RuleBase" id="RU000370"/>
    </source>
</evidence>
<comment type="catalytic activity">
    <reaction evidence="16 18">
        <text>4 Fe(II)-[cytochrome c] + O2 + 8 H(+)(in) = 4 Fe(III)-[cytochrome c] + 2 H2O + 4 H(+)(out)</text>
        <dbReference type="Rhea" id="RHEA:11436"/>
        <dbReference type="Rhea" id="RHEA-COMP:10350"/>
        <dbReference type="Rhea" id="RHEA-COMP:14399"/>
        <dbReference type="ChEBI" id="CHEBI:15377"/>
        <dbReference type="ChEBI" id="CHEBI:15378"/>
        <dbReference type="ChEBI" id="CHEBI:15379"/>
        <dbReference type="ChEBI" id="CHEBI:29033"/>
        <dbReference type="ChEBI" id="CHEBI:29034"/>
        <dbReference type="EC" id="7.1.1.9"/>
    </reaction>
</comment>
<feature type="transmembrane region" description="Helical" evidence="18">
    <location>
        <begin position="40"/>
        <end position="60"/>
    </location>
</feature>
<evidence type="ECO:0000256" key="9">
    <source>
        <dbReference type="ARBA" id="ARBA00022967"/>
    </source>
</evidence>
<feature type="transmembrane region" description="Helical" evidence="18">
    <location>
        <begin position="327"/>
        <end position="348"/>
    </location>
</feature>
<dbReference type="GO" id="GO:0046872">
    <property type="term" value="F:metal ion binding"/>
    <property type="evidence" value="ECO:0007669"/>
    <property type="project" value="UniProtKB-KW"/>
</dbReference>